<feature type="chain" id="PRO_5012237019" description="CBM1 domain-containing protein" evidence="1">
    <location>
        <begin position="19"/>
        <end position="75"/>
    </location>
</feature>
<proteinExistence type="predicted"/>
<evidence type="ECO:0000313" key="3">
    <source>
        <dbReference type="Proteomes" id="UP000215127"/>
    </source>
</evidence>
<keyword evidence="3" id="KW-1185">Reference proteome</keyword>
<dbReference type="EMBL" id="LT853698">
    <property type="protein sequence ID" value="SMQ52368.1"/>
    <property type="molecule type" value="Genomic_DNA"/>
</dbReference>
<organism evidence="2 3">
    <name type="scientific">Zymoseptoria tritici (strain ST99CH_3D7)</name>
    <dbReference type="NCBI Taxonomy" id="1276538"/>
    <lineage>
        <taxon>Eukaryota</taxon>
        <taxon>Fungi</taxon>
        <taxon>Dikarya</taxon>
        <taxon>Ascomycota</taxon>
        <taxon>Pezizomycotina</taxon>
        <taxon>Dothideomycetes</taxon>
        <taxon>Dothideomycetidae</taxon>
        <taxon>Mycosphaerellales</taxon>
        <taxon>Mycosphaerellaceae</taxon>
        <taxon>Zymoseptoria</taxon>
    </lineage>
</organism>
<evidence type="ECO:0000256" key="1">
    <source>
        <dbReference type="SAM" id="SignalP"/>
    </source>
</evidence>
<protein>
    <recommendedName>
        <fullName evidence="4">CBM1 domain-containing protein</fullName>
    </recommendedName>
</protein>
<dbReference type="Proteomes" id="UP000215127">
    <property type="component" value="Chromosome 7"/>
</dbReference>
<sequence>MHLTKTTLYLSMLSSVLASPYCFIDTGAGIGYCHGDDGSNYPCWPHYPCKTPGKPNGCKQQINSQGVAGATCNLA</sequence>
<evidence type="ECO:0000313" key="2">
    <source>
        <dbReference type="EMBL" id="SMQ52368.1"/>
    </source>
</evidence>
<feature type="signal peptide" evidence="1">
    <location>
        <begin position="1"/>
        <end position="18"/>
    </location>
</feature>
<name>A0A1X7RY72_ZYMT9</name>
<evidence type="ECO:0008006" key="4">
    <source>
        <dbReference type="Google" id="ProtNLM"/>
    </source>
</evidence>
<reference evidence="2 3" key="1">
    <citation type="submission" date="2016-06" db="EMBL/GenBank/DDBJ databases">
        <authorList>
            <person name="Kjaerup R.B."/>
            <person name="Dalgaard T.S."/>
            <person name="Juul-Madsen H.R."/>
        </authorList>
    </citation>
    <scope>NUCLEOTIDE SEQUENCE [LARGE SCALE GENOMIC DNA]</scope>
</reference>
<gene>
    <name evidence="2" type="ORF">ZT3D7_G7521</name>
</gene>
<accession>A0A1X7RY72</accession>
<dbReference type="AlphaFoldDB" id="A0A1X7RY72"/>
<keyword evidence="1" id="KW-0732">Signal</keyword>